<gene>
    <name evidence="1" type="ORF">DB895_01185</name>
</gene>
<evidence type="ECO:0000313" key="2">
    <source>
        <dbReference type="Proteomes" id="UP000245449"/>
    </source>
</evidence>
<dbReference type="EMBL" id="QCZI01000001">
    <property type="protein sequence ID" value="PWA07362.1"/>
    <property type="molecule type" value="Genomic_DNA"/>
</dbReference>
<sequence length="133" mass="15058">MNGVAQNSVTTINAKDGTHHITTIIDYPITGTYLYKGAEPIVELKANGTGIFQLHDQPKTTMVWGMECKENGEPKFKKGFDSATYTLWYQNTSSLTPDGNEDWTAVQFSIHFNKLKMYIQGERIKDYVESVEK</sequence>
<accession>A0A2U1JQF5</accession>
<keyword evidence="2" id="KW-1185">Reference proteome</keyword>
<comment type="caution">
    <text evidence="1">The sequence shown here is derived from an EMBL/GenBank/DDBJ whole genome shotgun (WGS) entry which is preliminary data.</text>
</comment>
<name>A0A2U1JQF5_9FLAO</name>
<organism evidence="1 2">
    <name type="scientific">Flavobacterium psychrotolerans</name>
    <dbReference type="NCBI Taxonomy" id="2169410"/>
    <lineage>
        <taxon>Bacteria</taxon>
        <taxon>Pseudomonadati</taxon>
        <taxon>Bacteroidota</taxon>
        <taxon>Flavobacteriia</taxon>
        <taxon>Flavobacteriales</taxon>
        <taxon>Flavobacteriaceae</taxon>
        <taxon>Flavobacterium</taxon>
    </lineage>
</organism>
<dbReference type="AlphaFoldDB" id="A0A2U1JQF5"/>
<evidence type="ECO:0000313" key="1">
    <source>
        <dbReference type="EMBL" id="PWA07362.1"/>
    </source>
</evidence>
<protein>
    <submittedName>
        <fullName evidence="1">Uncharacterized protein</fullName>
    </submittedName>
</protein>
<proteinExistence type="predicted"/>
<dbReference type="Proteomes" id="UP000245449">
    <property type="component" value="Unassembled WGS sequence"/>
</dbReference>
<reference evidence="1 2" key="1">
    <citation type="submission" date="2018-04" db="EMBL/GenBank/DDBJ databases">
        <title>Flavobacterium sp. nov., isolated from glacier ice.</title>
        <authorList>
            <person name="Liu Q."/>
            <person name="Xin Y.-H."/>
        </authorList>
    </citation>
    <scope>NUCLEOTIDE SEQUENCE [LARGE SCALE GENOMIC DNA]</scope>
    <source>
        <strain evidence="1 2">RB1R5</strain>
    </source>
</reference>